<evidence type="ECO:0000256" key="5">
    <source>
        <dbReference type="ARBA" id="ARBA00022475"/>
    </source>
</evidence>
<sequence length="338" mass="37737">MNRYIVLLALVAALSLTIMLGRSASSPPPTTTQSTSALTTTASLPPALYQRKTTAAQPQTKLPSSFKGTQIDGQFRLDNAGNLIVGAETRQIFDYFLAAIGEEPLKSSIERLRRHIGAELSEPARSQAITVLNQYLNYKRQLLDLEASYARAPNLPAIRQRLAAVQALRARVLDPAVHQAFFALDEAYDRFNLERLVIRSNPALDSDAKGRAIDQLRAGLPSELQDLLVPQLQTELREQSAALLASGASAQQVRQLRQQLVGSAAAERLEALDQQRQQWQQRVARYKEERQRIEVTRGLDDVERRSAIERLEAEHFNDSERLRLVAANQQQELRAAAR</sequence>
<keyword evidence="9 16" id="KW-1133">Transmembrane helix</keyword>
<dbReference type="Pfam" id="PF03280">
    <property type="entry name" value="Lipase_chap"/>
    <property type="match status" value="1"/>
</dbReference>
<evidence type="ECO:0000256" key="1">
    <source>
        <dbReference type="ARBA" id="ARBA00003280"/>
    </source>
</evidence>
<dbReference type="RefSeq" id="WP_102819690.1">
    <property type="nucleotide sequence ID" value="NZ_JAMOHR010000002.1"/>
</dbReference>
<dbReference type="InterPro" id="IPR004961">
    <property type="entry name" value="Lipase_chaperone"/>
</dbReference>
<dbReference type="SUPFAM" id="SSF158855">
    <property type="entry name" value="Lipase chaperone-like"/>
    <property type="match status" value="1"/>
</dbReference>
<keyword evidence="8 16" id="KW-0442">Lipid degradation</keyword>
<dbReference type="GO" id="GO:0016042">
    <property type="term" value="P:lipid catabolic process"/>
    <property type="evidence" value="ECO:0007669"/>
    <property type="project" value="UniProtKB-UniRule"/>
</dbReference>
<evidence type="ECO:0000256" key="15">
    <source>
        <dbReference type="ARBA" id="ARBA00033028"/>
    </source>
</evidence>
<comment type="similarity">
    <text evidence="3 16">Belongs to the lipase chaperone family.</text>
</comment>
<evidence type="ECO:0000256" key="17">
    <source>
        <dbReference type="SAM" id="Coils"/>
    </source>
</evidence>
<dbReference type="GO" id="GO:0006457">
    <property type="term" value="P:protein folding"/>
    <property type="evidence" value="ECO:0007669"/>
    <property type="project" value="UniProtKB-UniRule"/>
</dbReference>
<dbReference type="HAMAP" id="MF_00790">
    <property type="entry name" value="Lipase_chap"/>
    <property type="match status" value="1"/>
</dbReference>
<comment type="caution">
    <text evidence="19">The sequence shown here is derived from an EMBL/GenBank/DDBJ whole genome shotgun (WGS) entry which is preliminary data.</text>
</comment>
<accession>A0A2N8RIC9</accession>
<keyword evidence="5 16" id="KW-1003">Cell membrane</keyword>
<evidence type="ECO:0000256" key="13">
    <source>
        <dbReference type="ARBA" id="ARBA00030948"/>
    </source>
</evidence>
<gene>
    <name evidence="16" type="primary">lifO</name>
    <name evidence="19" type="ORF">CXK99_02730</name>
</gene>
<feature type="signal peptide" evidence="18">
    <location>
        <begin position="1"/>
        <end position="24"/>
    </location>
</feature>
<comment type="function">
    <text evidence="1 16">May be involved in the folding of the extracellular lipase during its passage through the periplasm.</text>
</comment>
<dbReference type="NCBIfam" id="NF002334">
    <property type="entry name" value="PRK01294.1-2"/>
    <property type="match status" value="1"/>
</dbReference>
<evidence type="ECO:0000313" key="19">
    <source>
        <dbReference type="EMBL" id="PNF60854.1"/>
    </source>
</evidence>
<keyword evidence="7 16" id="KW-0812">Transmembrane</keyword>
<keyword evidence="18" id="KW-0732">Signal</keyword>
<evidence type="ECO:0000256" key="2">
    <source>
        <dbReference type="ARBA" id="ARBA00004383"/>
    </source>
</evidence>
<keyword evidence="17" id="KW-0175">Coiled coil</keyword>
<keyword evidence="10 16" id="KW-0443">Lipid metabolism</keyword>
<dbReference type="Proteomes" id="UP000236003">
    <property type="component" value="Unassembled WGS sequence"/>
</dbReference>
<keyword evidence="11 16" id="KW-0472">Membrane</keyword>
<dbReference type="GO" id="GO:0005886">
    <property type="term" value="C:plasma membrane"/>
    <property type="evidence" value="ECO:0007669"/>
    <property type="project" value="UniProtKB-SubCell"/>
</dbReference>
<reference evidence="19 20" key="1">
    <citation type="submission" date="2018-01" db="EMBL/GenBank/DDBJ databases">
        <title>Denitrification phenotypes of diverse strains of Pseudomonas stutzeri.</title>
        <authorList>
            <person name="Milligan D.A."/>
            <person name="Bergaust L."/>
            <person name="Bakken L.R."/>
            <person name="Frostegard A."/>
        </authorList>
    </citation>
    <scope>NUCLEOTIDE SEQUENCE [LARGE SCALE GENOMIC DNA]</scope>
    <source>
        <strain evidence="19 20">CCUG 44592</strain>
    </source>
</reference>
<evidence type="ECO:0000256" key="7">
    <source>
        <dbReference type="ARBA" id="ARBA00022692"/>
    </source>
</evidence>
<keyword evidence="6 16" id="KW-0997">Cell inner membrane</keyword>
<dbReference type="EMBL" id="POUM01000002">
    <property type="protein sequence ID" value="PNF60854.1"/>
    <property type="molecule type" value="Genomic_DNA"/>
</dbReference>
<evidence type="ECO:0000256" key="3">
    <source>
        <dbReference type="ARBA" id="ARBA00010358"/>
    </source>
</evidence>
<evidence type="ECO:0000256" key="8">
    <source>
        <dbReference type="ARBA" id="ARBA00022963"/>
    </source>
</evidence>
<organism evidence="19 20">
    <name type="scientific">Stutzerimonas stutzeri</name>
    <name type="common">Pseudomonas stutzeri</name>
    <dbReference type="NCBI Taxonomy" id="316"/>
    <lineage>
        <taxon>Bacteria</taxon>
        <taxon>Pseudomonadati</taxon>
        <taxon>Pseudomonadota</taxon>
        <taxon>Gammaproteobacteria</taxon>
        <taxon>Pseudomonadales</taxon>
        <taxon>Pseudomonadaceae</taxon>
        <taxon>Stutzerimonas</taxon>
    </lineage>
</organism>
<evidence type="ECO:0000313" key="20">
    <source>
        <dbReference type="Proteomes" id="UP000236003"/>
    </source>
</evidence>
<evidence type="ECO:0000256" key="10">
    <source>
        <dbReference type="ARBA" id="ARBA00023098"/>
    </source>
</evidence>
<name>A0A2N8RIC9_STUST</name>
<evidence type="ECO:0000256" key="16">
    <source>
        <dbReference type="HAMAP-Rule" id="MF_00790"/>
    </source>
</evidence>
<dbReference type="GO" id="GO:0051082">
    <property type="term" value="F:unfolded protein binding"/>
    <property type="evidence" value="ECO:0007669"/>
    <property type="project" value="UniProtKB-UniRule"/>
</dbReference>
<evidence type="ECO:0000256" key="11">
    <source>
        <dbReference type="ARBA" id="ARBA00023136"/>
    </source>
</evidence>
<comment type="subcellular location">
    <subcellularLocation>
        <location evidence="2">Cell inner membrane</location>
        <topology evidence="2">Single-pass membrane protein</topology>
        <orientation evidence="2">Periplasmic side</orientation>
    </subcellularLocation>
</comment>
<evidence type="ECO:0000256" key="18">
    <source>
        <dbReference type="SAM" id="SignalP"/>
    </source>
</evidence>
<evidence type="ECO:0000256" key="4">
    <source>
        <dbReference type="ARBA" id="ARBA00019692"/>
    </source>
</evidence>
<feature type="chain" id="PRO_5014601637" description="Lipase chaperone" evidence="18">
    <location>
        <begin position="25"/>
        <end position="338"/>
    </location>
</feature>
<evidence type="ECO:0000256" key="14">
    <source>
        <dbReference type="ARBA" id="ARBA00031542"/>
    </source>
</evidence>
<protein>
    <recommendedName>
        <fullName evidence="4 16">Lipase chaperone</fullName>
    </recommendedName>
    <alternativeName>
        <fullName evidence="16">Lipase activator protein</fullName>
    </alternativeName>
    <alternativeName>
        <fullName evidence="15 16">Lipase foldase</fullName>
    </alternativeName>
    <alternativeName>
        <fullName evidence="13 16">Lipase helper protein</fullName>
    </alternativeName>
    <alternativeName>
        <fullName evidence="14 16">Lipase modulator</fullName>
    </alternativeName>
</protein>
<dbReference type="AlphaFoldDB" id="A0A2N8RIC9"/>
<evidence type="ECO:0000256" key="12">
    <source>
        <dbReference type="ARBA" id="ARBA00023186"/>
    </source>
</evidence>
<keyword evidence="12 16" id="KW-0143">Chaperone</keyword>
<proteinExistence type="inferred from homology"/>
<evidence type="ECO:0000256" key="6">
    <source>
        <dbReference type="ARBA" id="ARBA00022519"/>
    </source>
</evidence>
<evidence type="ECO:0000256" key="9">
    <source>
        <dbReference type="ARBA" id="ARBA00022989"/>
    </source>
</evidence>
<feature type="coiled-coil region" evidence="17">
    <location>
        <begin position="269"/>
        <end position="296"/>
    </location>
</feature>